<organism evidence="5 6">
    <name type="scientific">Ganoderma sinense ZZ0214-1</name>
    <dbReference type="NCBI Taxonomy" id="1077348"/>
    <lineage>
        <taxon>Eukaryota</taxon>
        <taxon>Fungi</taxon>
        <taxon>Dikarya</taxon>
        <taxon>Basidiomycota</taxon>
        <taxon>Agaricomycotina</taxon>
        <taxon>Agaricomycetes</taxon>
        <taxon>Polyporales</taxon>
        <taxon>Polyporaceae</taxon>
        <taxon>Ganoderma</taxon>
    </lineage>
</organism>
<dbReference type="PANTHER" id="PTHR46720:SF3">
    <property type="entry name" value="FAD-BINDING DOMAIN-CONTAINING PROTEIN-RELATED"/>
    <property type="match status" value="1"/>
</dbReference>
<evidence type="ECO:0000259" key="4">
    <source>
        <dbReference type="Pfam" id="PF01494"/>
    </source>
</evidence>
<evidence type="ECO:0000313" key="5">
    <source>
        <dbReference type="EMBL" id="PIL34424.1"/>
    </source>
</evidence>
<evidence type="ECO:0000256" key="1">
    <source>
        <dbReference type="ARBA" id="ARBA00022630"/>
    </source>
</evidence>
<dbReference type="SUPFAM" id="SSF54373">
    <property type="entry name" value="FAD-linked reductases, C-terminal domain"/>
    <property type="match status" value="1"/>
</dbReference>
<protein>
    <recommendedName>
        <fullName evidence="4">FAD-binding domain-containing protein</fullName>
    </recommendedName>
</protein>
<dbReference type="InterPro" id="IPR051104">
    <property type="entry name" value="FAD_monoxygenase"/>
</dbReference>
<evidence type="ECO:0000256" key="2">
    <source>
        <dbReference type="ARBA" id="ARBA00022827"/>
    </source>
</evidence>
<reference evidence="5 6" key="1">
    <citation type="journal article" date="2015" name="Sci. Rep.">
        <title>Chromosome-level genome map provides insights into diverse defense mechanisms in the medicinal fungus Ganoderma sinense.</title>
        <authorList>
            <person name="Zhu Y."/>
            <person name="Xu J."/>
            <person name="Sun C."/>
            <person name="Zhou S."/>
            <person name="Xu H."/>
            <person name="Nelson D.R."/>
            <person name="Qian J."/>
            <person name="Song J."/>
            <person name="Luo H."/>
            <person name="Xiang L."/>
            <person name="Li Y."/>
            <person name="Xu Z."/>
            <person name="Ji A."/>
            <person name="Wang L."/>
            <person name="Lu S."/>
            <person name="Hayward A."/>
            <person name="Sun W."/>
            <person name="Li X."/>
            <person name="Schwartz D.C."/>
            <person name="Wang Y."/>
            <person name="Chen S."/>
        </authorList>
    </citation>
    <scope>NUCLEOTIDE SEQUENCE [LARGE SCALE GENOMIC DNA]</scope>
    <source>
        <strain evidence="5 6">ZZ0214-1</strain>
    </source>
</reference>
<comment type="caution">
    <text evidence="5">The sequence shown here is derived from an EMBL/GenBank/DDBJ whole genome shotgun (WGS) entry which is preliminary data.</text>
</comment>
<keyword evidence="1" id="KW-0285">Flavoprotein</keyword>
<dbReference type="Gene3D" id="3.50.50.60">
    <property type="entry name" value="FAD/NAD(P)-binding domain"/>
    <property type="match status" value="1"/>
</dbReference>
<accession>A0A2G8SKY5</accession>
<dbReference type="OrthoDB" id="417877at2759"/>
<dbReference type="AlphaFoldDB" id="A0A2G8SKY5"/>
<keyword evidence="6" id="KW-1185">Reference proteome</keyword>
<dbReference type="Proteomes" id="UP000230002">
    <property type="component" value="Unassembled WGS sequence"/>
</dbReference>
<dbReference type="GO" id="GO:0044550">
    <property type="term" value="P:secondary metabolite biosynthetic process"/>
    <property type="evidence" value="ECO:0007669"/>
    <property type="project" value="TreeGrafter"/>
</dbReference>
<dbReference type="InterPro" id="IPR002938">
    <property type="entry name" value="FAD-bd"/>
</dbReference>
<dbReference type="EMBL" id="AYKW01000005">
    <property type="protein sequence ID" value="PIL34424.1"/>
    <property type="molecule type" value="Genomic_DNA"/>
</dbReference>
<dbReference type="GO" id="GO:0016491">
    <property type="term" value="F:oxidoreductase activity"/>
    <property type="evidence" value="ECO:0007669"/>
    <property type="project" value="UniProtKB-KW"/>
</dbReference>
<evidence type="ECO:0000256" key="3">
    <source>
        <dbReference type="ARBA" id="ARBA00023002"/>
    </source>
</evidence>
<keyword evidence="3" id="KW-0560">Oxidoreductase</keyword>
<evidence type="ECO:0000313" key="6">
    <source>
        <dbReference type="Proteomes" id="UP000230002"/>
    </source>
</evidence>
<dbReference type="InterPro" id="IPR036188">
    <property type="entry name" value="FAD/NAD-bd_sf"/>
</dbReference>
<dbReference type="Pfam" id="PF01494">
    <property type="entry name" value="FAD_binding_3"/>
    <property type="match status" value="2"/>
</dbReference>
<name>A0A2G8SKY5_9APHY</name>
<gene>
    <name evidence="5" type="ORF">GSI_03199</name>
</gene>
<feature type="domain" description="FAD-binding" evidence="4">
    <location>
        <begin position="11"/>
        <end position="174"/>
    </location>
</feature>
<dbReference type="STRING" id="1077348.A0A2G8SKY5"/>
<proteinExistence type="predicted"/>
<dbReference type="SUPFAM" id="SSF51905">
    <property type="entry name" value="FAD/NAD(P)-binding domain"/>
    <property type="match status" value="1"/>
</dbReference>
<feature type="domain" description="FAD-binding" evidence="4">
    <location>
        <begin position="305"/>
        <end position="372"/>
    </location>
</feature>
<dbReference type="PANTHER" id="PTHR46720">
    <property type="entry name" value="HYDROXYLASE, PUTATIVE (AFU_ORTHOLOGUE AFUA_3G01460)-RELATED"/>
    <property type="match status" value="1"/>
</dbReference>
<keyword evidence="2" id="KW-0274">FAD</keyword>
<dbReference type="GO" id="GO:0071949">
    <property type="term" value="F:FAD binding"/>
    <property type="evidence" value="ECO:0007669"/>
    <property type="project" value="InterPro"/>
</dbReference>
<dbReference type="PRINTS" id="PR00420">
    <property type="entry name" value="RNGMNOXGNASE"/>
</dbReference>
<sequence>MSLESNQPSLRVAIIGGGMGGLVLAMCLKKYAPDVDFDIYESAAELTEIGAGIGMTPRIWWIMKELGLEDELLTIAGSKDRDGFPLQHRKGDEEQGVHIAYTERIYTFHRSIMQQLLAKHLDAGDKIHFSKRLKSYSETSATEPITLTFKDGTTATCDLVVGSDGIRSAVRRTMFNELADDAEKHGDGEKATRLRDMIEPVYTGQIAYRGVVPTSALSDEIVQYAKAPLLDMMFYPVSGGKLVNALAVKYTPGHGRTYDGPWVKPTTAGDVVKLFEGWETNALTLFKAVTEPLCWAIHTVPDLPTYVKGRVALIGDAAHAQLPHQGAGVGQASEDGYILATILAHPSVTLNNLPAALAVYDDVQRPFSQSVLHGSDRNGMNFQLRRAGWENVSAEDSKAGRYAPELLAAVGEEVIKQVKWAYETNIEDDRARVVERVAALVA</sequence>